<evidence type="ECO:0000256" key="8">
    <source>
        <dbReference type="RuleBase" id="RU004506"/>
    </source>
</evidence>
<evidence type="ECO:0000256" key="5">
    <source>
        <dbReference type="ARBA" id="ARBA00022898"/>
    </source>
</evidence>
<name>A0A0D8FY97_9ACTN</name>
<accession>A0A0D8FY97</accession>
<keyword evidence="5 8" id="KW-0663">Pyridoxal phosphate</keyword>
<dbReference type="InterPro" id="IPR020578">
    <property type="entry name" value="Aminotrans_V_PyrdxlP_BS"/>
</dbReference>
<evidence type="ECO:0000313" key="11">
    <source>
        <dbReference type="Proteomes" id="UP000032336"/>
    </source>
</evidence>
<comment type="cofactor">
    <cofactor evidence="1 7">
        <name>pyridoxal 5'-phosphate</name>
        <dbReference type="ChEBI" id="CHEBI:597326"/>
    </cofactor>
</comment>
<organism evidence="10 11">
    <name type="scientific">Ferrimicrobium acidiphilum DSM 19497</name>
    <dbReference type="NCBI Taxonomy" id="1121877"/>
    <lineage>
        <taxon>Bacteria</taxon>
        <taxon>Bacillati</taxon>
        <taxon>Actinomycetota</taxon>
        <taxon>Acidimicrobiia</taxon>
        <taxon>Acidimicrobiales</taxon>
        <taxon>Acidimicrobiaceae</taxon>
        <taxon>Ferrimicrobium</taxon>
    </lineage>
</organism>
<dbReference type="Pfam" id="PF00266">
    <property type="entry name" value="Aminotran_5"/>
    <property type="match status" value="1"/>
</dbReference>
<dbReference type="NCBIfam" id="TIGR01979">
    <property type="entry name" value="sufS"/>
    <property type="match status" value="1"/>
</dbReference>
<dbReference type="PANTHER" id="PTHR43586">
    <property type="entry name" value="CYSTEINE DESULFURASE"/>
    <property type="match status" value="1"/>
</dbReference>
<dbReference type="Gene3D" id="3.90.1150.10">
    <property type="entry name" value="Aspartate Aminotransferase, domain 1"/>
    <property type="match status" value="1"/>
</dbReference>
<evidence type="ECO:0000313" key="10">
    <source>
        <dbReference type="EMBL" id="KJE78136.1"/>
    </source>
</evidence>
<dbReference type="PATRIC" id="fig|1121877.4.peg.137"/>
<dbReference type="SUPFAM" id="SSF53383">
    <property type="entry name" value="PLP-dependent transferases"/>
    <property type="match status" value="1"/>
</dbReference>
<evidence type="ECO:0000259" key="9">
    <source>
        <dbReference type="Pfam" id="PF00266"/>
    </source>
</evidence>
<evidence type="ECO:0000256" key="2">
    <source>
        <dbReference type="ARBA" id="ARBA00010447"/>
    </source>
</evidence>
<evidence type="ECO:0000256" key="4">
    <source>
        <dbReference type="ARBA" id="ARBA00022679"/>
    </source>
</evidence>
<dbReference type="InterPro" id="IPR015421">
    <property type="entry name" value="PyrdxlP-dep_Trfase_major"/>
</dbReference>
<dbReference type="InterPro" id="IPR015422">
    <property type="entry name" value="PyrdxlP-dep_Trfase_small"/>
</dbReference>
<gene>
    <name evidence="10" type="primary">sufS</name>
    <name evidence="10" type="ORF">FEAC_01280</name>
</gene>
<dbReference type="AlphaFoldDB" id="A0A0D8FY97"/>
<reference evidence="10 11" key="1">
    <citation type="submission" date="2015-01" db="EMBL/GenBank/DDBJ databases">
        <title>Draft genome of the acidophilic iron oxidizer Ferrimicrobium acidiphilum strain T23.</title>
        <authorList>
            <person name="Poehlein A."/>
            <person name="Eisen S."/>
            <person name="Schloemann M."/>
            <person name="Johnson B.D."/>
            <person name="Daniel R."/>
            <person name="Muehling M."/>
        </authorList>
    </citation>
    <scope>NUCLEOTIDE SEQUENCE [LARGE SCALE GENOMIC DNA]</scope>
    <source>
        <strain evidence="10 11">T23</strain>
    </source>
</reference>
<dbReference type="InterPro" id="IPR015424">
    <property type="entry name" value="PyrdxlP-dep_Trfase"/>
</dbReference>
<evidence type="ECO:0000256" key="1">
    <source>
        <dbReference type="ARBA" id="ARBA00001933"/>
    </source>
</evidence>
<dbReference type="GO" id="GO:0031071">
    <property type="term" value="F:cysteine desulfurase activity"/>
    <property type="evidence" value="ECO:0007669"/>
    <property type="project" value="UniProtKB-UniRule"/>
</dbReference>
<evidence type="ECO:0000256" key="7">
    <source>
        <dbReference type="RuleBase" id="RU004504"/>
    </source>
</evidence>
<comment type="similarity">
    <text evidence="2 8">Belongs to the class-V pyridoxal-phosphate-dependent aminotransferase family. Csd subfamily.</text>
</comment>
<dbReference type="InterPro" id="IPR000192">
    <property type="entry name" value="Aminotrans_V_dom"/>
</dbReference>
<comment type="catalytic activity">
    <reaction evidence="6 8">
        <text>(sulfur carrier)-H + L-cysteine = (sulfur carrier)-SH + L-alanine</text>
        <dbReference type="Rhea" id="RHEA:43892"/>
        <dbReference type="Rhea" id="RHEA-COMP:14737"/>
        <dbReference type="Rhea" id="RHEA-COMP:14739"/>
        <dbReference type="ChEBI" id="CHEBI:29917"/>
        <dbReference type="ChEBI" id="CHEBI:35235"/>
        <dbReference type="ChEBI" id="CHEBI:57972"/>
        <dbReference type="ChEBI" id="CHEBI:64428"/>
        <dbReference type="EC" id="2.8.1.7"/>
    </reaction>
</comment>
<keyword evidence="11" id="KW-1185">Reference proteome</keyword>
<proteinExistence type="inferred from homology"/>
<dbReference type="EC" id="2.8.1.7" evidence="3 8"/>
<dbReference type="Proteomes" id="UP000032336">
    <property type="component" value="Unassembled WGS sequence"/>
</dbReference>
<dbReference type="InterPro" id="IPR010970">
    <property type="entry name" value="Cys_dSase_SufS"/>
</dbReference>
<comment type="caution">
    <text evidence="10">The sequence shown here is derived from an EMBL/GenBank/DDBJ whole genome shotgun (WGS) entry which is preliminary data.</text>
</comment>
<dbReference type="PROSITE" id="PS00595">
    <property type="entry name" value="AA_TRANSFER_CLASS_5"/>
    <property type="match status" value="1"/>
</dbReference>
<dbReference type="GO" id="GO:0030170">
    <property type="term" value="F:pyridoxal phosphate binding"/>
    <property type="evidence" value="ECO:0007669"/>
    <property type="project" value="UniProtKB-UniRule"/>
</dbReference>
<dbReference type="eggNOG" id="COG0520">
    <property type="taxonomic scope" value="Bacteria"/>
</dbReference>
<dbReference type="STRING" id="1121877.FEAC_01280"/>
<dbReference type="Gene3D" id="3.40.640.10">
    <property type="entry name" value="Type I PLP-dependent aspartate aminotransferase-like (Major domain)"/>
    <property type="match status" value="1"/>
</dbReference>
<dbReference type="EMBL" id="JXUW01000001">
    <property type="protein sequence ID" value="KJE78136.1"/>
    <property type="molecule type" value="Genomic_DNA"/>
</dbReference>
<evidence type="ECO:0000256" key="3">
    <source>
        <dbReference type="ARBA" id="ARBA00012239"/>
    </source>
</evidence>
<evidence type="ECO:0000256" key="6">
    <source>
        <dbReference type="ARBA" id="ARBA00050776"/>
    </source>
</evidence>
<dbReference type="CDD" id="cd06453">
    <property type="entry name" value="SufS_like"/>
    <property type="match status" value="1"/>
</dbReference>
<dbReference type="GO" id="GO:0006534">
    <property type="term" value="P:cysteine metabolic process"/>
    <property type="evidence" value="ECO:0007669"/>
    <property type="project" value="UniProtKB-UniRule"/>
</dbReference>
<feature type="domain" description="Aminotransferase class V" evidence="9">
    <location>
        <begin position="31"/>
        <end position="403"/>
    </location>
</feature>
<keyword evidence="4 8" id="KW-0808">Transferase</keyword>
<protein>
    <recommendedName>
        <fullName evidence="3 8">Cysteine desulfurase</fullName>
        <ecNumber evidence="3 8">2.8.1.7</ecNumber>
    </recommendedName>
</protein>
<dbReference type="PANTHER" id="PTHR43586:SF8">
    <property type="entry name" value="CYSTEINE DESULFURASE 1, CHLOROPLASTIC"/>
    <property type="match status" value="1"/>
</dbReference>
<sequence length="416" mass="45508">MASVEVTDPMSRLRSDFPIFADIRASRPFYYLDSAASSQHPVVVLDAMDRYYRHSHANVHRGVYGLAEEATGIYETARRHLGRFIGASDPAHEIVFTKNATEALNLVAQGLGRVLLTPGSHVLLTEMEHHANLVPWMILQEQIGFTIEYLPFDAEGLLVLDGLDAMLERASILGVTLMSNVLGTLNPVAMLSEKAHQHDVLVVADGAQFVPHFVTDVSELGVDCLAITGHKMLAPTGIGALWARAEILDRMQPFLGGGEMISDVRLDGFTANEIPHKFEAGTPPIAEAAGWDAALGYLEEVGMGAICAHDRSLTSYAMNQLQQRLDDRITIFGPRDVTKRGGVISFELADVHPHDVAQVLDQHGVCVRAGHHCAKPLMRQLGVGATARASFYLYNDEQDVDALVDALLDAYRLFHD</sequence>
<comment type="function">
    <text evidence="8">Catalyzes the removal of elemental sulfur and selenium atoms from L-cysteine, L-cystine, L-selenocysteine, and L-selenocystine to produce L-alanine.</text>
</comment>